<organism evidence="1 2">
    <name type="scientific">Actinobacillus succinogenes (strain ATCC 55618 / DSM 22257 / CCUG 43843 / 130Z)</name>
    <dbReference type="NCBI Taxonomy" id="339671"/>
    <lineage>
        <taxon>Bacteria</taxon>
        <taxon>Pseudomonadati</taxon>
        <taxon>Pseudomonadota</taxon>
        <taxon>Gammaproteobacteria</taxon>
        <taxon>Pasteurellales</taxon>
        <taxon>Pasteurellaceae</taxon>
        <taxon>Actinobacillus</taxon>
    </lineage>
</organism>
<dbReference type="OrthoDB" id="5691034at2"/>
<dbReference type="KEGG" id="asu:Asuc_0046"/>
<gene>
    <name evidence="1" type="ordered locus">Asuc_0046</name>
</gene>
<sequence length="253" mass="29779">MTSIYTLPCEQELHQKLQALFRDWKNAIGAEHFVEDGFYPYYTKQTVKVLFIGREGLTIDANYIDQIYKEYKVNLSNWLRTENSTYTLNSHPFHSKLFYMAYGFQHQFQKYEDIPWANDMRDDFATEKGISFAFMNLSKFSNNSGNFQADWNQINDFIKRTKQVEKSTGRNFFEEEIALLNPDVIITMNFAFPTRELPFIGKSKNGAVDLYELSLADKKIPVFDTFHFSAVKSMEANFYQAIAELYNKYQEQN</sequence>
<dbReference type="AlphaFoldDB" id="A6VKD0"/>
<keyword evidence="2" id="KW-1185">Reference proteome</keyword>
<accession>A6VKD0</accession>
<evidence type="ECO:0000313" key="2">
    <source>
        <dbReference type="Proteomes" id="UP000001114"/>
    </source>
</evidence>
<proteinExistence type="predicted"/>
<dbReference type="EMBL" id="CP000746">
    <property type="protein sequence ID" value="ABR73427.1"/>
    <property type="molecule type" value="Genomic_DNA"/>
</dbReference>
<evidence type="ECO:0000313" key="1">
    <source>
        <dbReference type="EMBL" id="ABR73427.1"/>
    </source>
</evidence>
<name>A6VKD0_ACTSZ</name>
<dbReference type="Proteomes" id="UP000001114">
    <property type="component" value="Chromosome"/>
</dbReference>
<dbReference type="RefSeq" id="WP_011978703.1">
    <property type="nucleotide sequence ID" value="NC_009655.1"/>
</dbReference>
<dbReference type="HOGENOM" id="CLU_1096819_0_0_6"/>
<reference evidence="2" key="1">
    <citation type="journal article" date="2010" name="BMC Genomics">
        <title>A genomic perspective on the potential of Actinobacillus succinogenes for industrial succinate production.</title>
        <authorList>
            <person name="McKinlay J.B."/>
            <person name="Laivenieks M."/>
            <person name="Schindler B.D."/>
            <person name="McKinlay A.A."/>
            <person name="Siddaramappa S."/>
            <person name="Challacombe J.F."/>
            <person name="Lowry S.R."/>
            <person name="Clum A."/>
            <person name="Lapidus A.L."/>
            <person name="Burkhart K.B."/>
            <person name="Harkins V."/>
            <person name="Vieille C."/>
        </authorList>
    </citation>
    <scope>NUCLEOTIDE SEQUENCE [LARGE SCALE GENOMIC DNA]</scope>
    <source>
        <strain evidence="2">ATCC 55618 / DSM 22257 / CCUG 43843 / 130Z</strain>
    </source>
</reference>
<protein>
    <submittedName>
        <fullName evidence="1">Uncharacterized protein</fullName>
    </submittedName>
</protein>
<dbReference type="STRING" id="339671.Asuc_0046"/>